<gene>
    <name evidence="1" type="ORF">GCM10009430_29510</name>
</gene>
<proteinExistence type="predicted"/>
<evidence type="ECO:0000313" key="1">
    <source>
        <dbReference type="EMBL" id="GAA0724761.1"/>
    </source>
</evidence>
<dbReference type="SUPFAM" id="SSF49464">
    <property type="entry name" value="Carboxypeptidase regulatory domain-like"/>
    <property type="match status" value="1"/>
</dbReference>
<dbReference type="InterPro" id="IPR008969">
    <property type="entry name" value="CarboxyPept-like_regulatory"/>
</dbReference>
<dbReference type="Proteomes" id="UP001501758">
    <property type="component" value="Unassembled WGS sequence"/>
</dbReference>
<dbReference type="Gene3D" id="2.60.40.1120">
    <property type="entry name" value="Carboxypeptidase-like, regulatory domain"/>
    <property type="match status" value="1"/>
</dbReference>
<dbReference type="Pfam" id="PF13715">
    <property type="entry name" value="CarbopepD_reg_2"/>
    <property type="match status" value="1"/>
</dbReference>
<protein>
    <recommendedName>
        <fullName evidence="3">Carboxypeptidase-like regulatory domain-containing protein</fullName>
    </recommendedName>
</protein>
<evidence type="ECO:0000313" key="2">
    <source>
        <dbReference type="Proteomes" id="UP001501758"/>
    </source>
</evidence>
<comment type="caution">
    <text evidence="1">The sequence shown here is derived from an EMBL/GenBank/DDBJ whole genome shotgun (WGS) entry which is preliminary data.</text>
</comment>
<accession>A0ABN1IZU4</accession>
<evidence type="ECO:0008006" key="3">
    <source>
        <dbReference type="Google" id="ProtNLM"/>
    </source>
</evidence>
<sequence>MSLFSKLTPKPYIFLFIFQSIIVFGQQSEFIQGKLVDSKTKEPISFATIRIKNKSQGLISNADGGFKIPTNIQNISDTLVVSSIGYISKNILLSQLKSEQVNVISLVQKIEELEEVVVTNTKKIKRYGANRIVRLAIEKIPENYPFSPFSYVGYYRDYQIKDQSYINLNEAILEVFDKGFESDDLQETKIKIFEYKNNLDFPIDTIAAKPYNYVNRDKIISNNATLNGQGGNEYTLLRLHDALRNYRINTYDFVNRFNRNFIKNHRFKILPSTSIDNIPLYTIGISKTQQNIKVSGKIYISKGDFKIYKMIYAVFDSSKPEDEEKNTTEKTSGKLLYEIIIEYQERFEKMYPSYISFDNTFETSYPPKFFPEKVSVNQMQKRFEIVLNKRPFSREALRKRNYSLWYYGTKLQIDSIRVLQKNINIYPKKRKLVFGTKLISKQKKQSNRAIAIEIKNIRDLEGNLINERESVSFHQYREFFVQELSMDTKPIRDSLFMIKTKPIFKSKSVISPEILSNYWMNTPLKN</sequence>
<dbReference type="RefSeq" id="WP_343913071.1">
    <property type="nucleotide sequence ID" value="NZ_BAAAGE010000003.1"/>
</dbReference>
<organism evidence="1 2">
    <name type="scientific">Aquimarina litoralis</name>
    <dbReference type="NCBI Taxonomy" id="584605"/>
    <lineage>
        <taxon>Bacteria</taxon>
        <taxon>Pseudomonadati</taxon>
        <taxon>Bacteroidota</taxon>
        <taxon>Flavobacteriia</taxon>
        <taxon>Flavobacteriales</taxon>
        <taxon>Flavobacteriaceae</taxon>
        <taxon>Aquimarina</taxon>
    </lineage>
</organism>
<name>A0ABN1IZU4_9FLAO</name>
<keyword evidence="2" id="KW-1185">Reference proteome</keyword>
<reference evidence="1 2" key="1">
    <citation type="journal article" date="2019" name="Int. J. Syst. Evol. Microbiol.">
        <title>The Global Catalogue of Microorganisms (GCM) 10K type strain sequencing project: providing services to taxonomists for standard genome sequencing and annotation.</title>
        <authorList>
            <consortium name="The Broad Institute Genomics Platform"/>
            <consortium name="The Broad Institute Genome Sequencing Center for Infectious Disease"/>
            <person name="Wu L."/>
            <person name="Ma J."/>
        </authorList>
    </citation>
    <scope>NUCLEOTIDE SEQUENCE [LARGE SCALE GENOMIC DNA]</scope>
    <source>
        <strain evidence="1 2">JCM 15974</strain>
    </source>
</reference>
<dbReference type="EMBL" id="BAAAGE010000003">
    <property type="protein sequence ID" value="GAA0724761.1"/>
    <property type="molecule type" value="Genomic_DNA"/>
</dbReference>